<name>A0ABS2RP01_9ACTN</name>
<dbReference type="PROSITE" id="PS00108">
    <property type="entry name" value="PROTEIN_KINASE_ST"/>
    <property type="match status" value="1"/>
</dbReference>
<evidence type="ECO:0000256" key="8">
    <source>
        <dbReference type="ARBA" id="ARBA00048679"/>
    </source>
</evidence>
<dbReference type="Proteomes" id="UP000704762">
    <property type="component" value="Unassembled WGS sequence"/>
</dbReference>
<evidence type="ECO:0000256" key="4">
    <source>
        <dbReference type="ARBA" id="ARBA00022741"/>
    </source>
</evidence>
<dbReference type="InterPro" id="IPR008271">
    <property type="entry name" value="Ser/Thr_kinase_AS"/>
</dbReference>
<dbReference type="PANTHER" id="PTHR24363:SF0">
    <property type="entry name" value="SERINE_THREONINE KINASE LIKE DOMAIN CONTAINING 1"/>
    <property type="match status" value="1"/>
</dbReference>
<protein>
    <recommendedName>
        <fullName evidence="1">non-specific serine/threonine protein kinase</fullName>
        <ecNumber evidence="1">2.7.11.1</ecNumber>
    </recommendedName>
</protein>
<accession>A0ABS2RP01</accession>
<evidence type="ECO:0000256" key="7">
    <source>
        <dbReference type="ARBA" id="ARBA00047899"/>
    </source>
</evidence>
<comment type="caution">
    <text evidence="11">The sequence shown here is derived from an EMBL/GenBank/DDBJ whole genome shotgun (WGS) entry which is preliminary data.</text>
</comment>
<dbReference type="Gene3D" id="1.10.510.10">
    <property type="entry name" value="Transferase(Phosphotransferase) domain 1"/>
    <property type="match status" value="1"/>
</dbReference>
<dbReference type="PANTHER" id="PTHR24363">
    <property type="entry name" value="SERINE/THREONINE PROTEIN KINASE"/>
    <property type="match status" value="1"/>
</dbReference>
<dbReference type="SUPFAM" id="SSF89372">
    <property type="entry name" value="Fucose-specific lectin"/>
    <property type="match status" value="1"/>
</dbReference>
<organism evidence="11 12">
    <name type="scientific">Microlunatus panaciterrae</name>
    <dbReference type="NCBI Taxonomy" id="400768"/>
    <lineage>
        <taxon>Bacteria</taxon>
        <taxon>Bacillati</taxon>
        <taxon>Actinomycetota</taxon>
        <taxon>Actinomycetes</taxon>
        <taxon>Propionibacteriales</taxon>
        <taxon>Propionibacteriaceae</taxon>
        <taxon>Microlunatus</taxon>
    </lineage>
</organism>
<keyword evidence="4" id="KW-0547">Nucleotide-binding</keyword>
<comment type="catalytic activity">
    <reaction evidence="8">
        <text>L-seryl-[protein] + ATP = O-phospho-L-seryl-[protein] + ADP + H(+)</text>
        <dbReference type="Rhea" id="RHEA:17989"/>
        <dbReference type="Rhea" id="RHEA-COMP:9863"/>
        <dbReference type="Rhea" id="RHEA-COMP:11604"/>
        <dbReference type="ChEBI" id="CHEBI:15378"/>
        <dbReference type="ChEBI" id="CHEBI:29999"/>
        <dbReference type="ChEBI" id="CHEBI:30616"/>
        <dbReference type="ChEBI" id="CHEBI:83421"/>
        <dbReference type="ChEBI" id="CHEBI:456216"/>
        <dbReference type="EC" id="2.7.11.1"/>
    </reaction>
</comment>
<dbReference type="RefSeq" id="WP_204920086.1">
    <property type="nucleotide sequence ID" value="NZ_BAAAQP010000003.1"/>
</dbReference>
<keyword evidence="12" id="KW-1185">Reference proteome</keyword>
<sequence length="757" mass="80491">MAGNGQGGPTPGSLHACLLSNSVVIASGRQLMEFRPLPDAFNREQWTRVSELDGAIVALGSSRLSDRDPGEQILVVTEVDGQAVLMGWTHSGPGESSGTGWHESRAERVDLGGARVTALAVWIGSAGRAEKALLTDRGELVVRLQDGQDRWRPVGFTPGAISLDAAVADDGSLELFCLDAEGHLHRVLRDGGGRWHPPAMDLTLSGQRILAHASWGTGPTASQRLAVLDSGQQVTSSRTGVGGWGPWFPSRQQLPAPLGRTIRALSGAGADAAGGAEVGAVTADGRFLLRHWIPVEGQSGWENVPLPWSRPVPARDGADEATVPTASGRPPATLLRSASTQLARVAAATAVQTDPARAGADPASEPAVAFRRAPRPAESNTLRPATQTNGTTPPATAHPSADHPRHDGSEAWALTPTVLLTGRDFTPLEPGDPERFGPFSLLQRVRGGQDSTEKFIARDGRGMCFLKVLRDDAQSDHRAAFERESMIAQRVLNCNQLSNYIDHSERRGEAAAYLALSFVEGEDLETHLLKRGPLAGDKLLKFAYELLGALEEMEDVAIAHCDIKPSNVILAPHRRPVVVDYGCAFPLENTQATAPVFATREYAPPEFIDHWAISTQTDVYSWGAVVMKAALGEIPAADDDRRAAQLRRLPEQLRDLVAASLSADPQGRLYRNALAAQLARNLHQPAPTAKLETVTGVAPVTIPRRVLRGPAKLRQQVAELPVNTYRLIVGGCAVLGSAFGIITGAVVSALIGPLGGG</sequence>
<feature type="compositionally biased region" description="Basic and acidic residues" evidence="9">
    <location>
        <begin position="400"/>
        <end position="409"/>
    </location>
</feature>
<evidence type="ECO:0000259" key="10">
    <source>
        <dbReference type="PROSITE" id="PS50011"/>
    </source>
</evidence>
<dbReference type="InterPro" id="IPR000719">
    <property type="entry name" value="Prot_kinase_dom"/>
</dbReference>
<dbReference type="Pfam" id="PF00069">
    <property type="entry name" value="Pkinase"/>
    <property type="match status" value="1"/>
</dbReference>
<evidence type="ECO:0000256" key="2">
    <source>
        <dbReference type="ARBA" id="ARBA00022527"/>
    </source>
</evidence>
<keyword evidence="2" id="KW-0723">Serine/threonine-protein kinase</keyword>
<keyword evidence="5" id="KW-0418">Kinase</keyword>
<feature type="domain" description="Protein kinase" evidence="10">
    <location>
        <begin position="439"/>
        <end position="686"/>
    </location>
</feature>
<dbReference type="EC" id="2.7.11.1" evidence="1"/>
<gene>
    <name evidence="11" type="ORF">JOE57_003661</name>
</gene>
<proteinExistence type="predicted"/>
<dbReference type="EMBL" id="JAFBCF010000001">
    <property type="protein sequence ID" value="MBM7800740.1"/>
    <property type="molecule type" value="Genomic_DNA"/>
</dbReference>
<feature type="region of interest" description="Disordered" evidence="9">
    <location>
        <begin position="300"/>
        <end position="332"/>
    </location>
</feature>
<reference evidence="11 12" key="1">
    <citation type="submission" date="2021-01" db="EMBL/GenBank/DDBJ databases">
        <title>Sequencing the genomes of 1000 actinobacteria strains.</title>
        <authorList>
            <person name="Klenk H.-P."/>
        </authorList>
    </citation>
    <scope>NUCLEOTIDE SEQUENCE [LARGE SCALE GENOMIC DNA]</scope>
    <source>
        <strain evidence="11 12">DSM 18662</strain>
    </source>
</reference>
<dbReference type="PROSITE" id="PS50011">
    <property type="entry name" value="PROTEIN_KINASE_DOM"/>
    <property type="match status" value="1"/>
</dbReference>
<evidence type="ECO:0000313" key="11">
    <source>
        <dbReference type="EMBL" id="MBM7800740.1"/>
    </source>
</evidence>
<dbReference type="SMART" id="SM00220">
    <property type="entry name" value="S_TKc"/>
    <property type="match status" value="1"/>
</dbReference>
<keyword evidence="3" id="KW-0808">Transferase</keyword>
<evidence type="ECO:0000256" key="9">
    <source>
        <dbReference type="SAM" id="MobiDB-lite"/>
    </source>
</evidence>
<comment type="catalytic activity">
    <reaction evidence="7">
        <text>L-threonyl-[protein] + ATP = O-phospho-L-threonyl-[protein] + ADP + H(+)</text>
        <dbReference type="Rhea" id="RHEA:46608"/>
        <dbReference type="Rhea" id="RHEA-COMP:11060"/>
        <dbReference type="Rhea" id="RHEA-COMP:11605"/>
        <dbReference type="ChEBI" id="CHEBI:15378"/>
        <dbReference type="ChEBI" id="CHEBI:30013"/>
        <dbReference type="ChEBI" id="CHEBI:30616"/>
        <dbReference type="ChEBI" id="CHEBI:61977"/>
        <dbReference type="ChEBI" id="CHEBI:456216"/>
        <dbReference type="EC" id="2.7.11.1"/>
    </reaction>
</comment>
<dbReference type="SUPFAM" id="SSF56112">
    <property type="entry name" value="Protein kinase-like (PK-like)"/>
    <property type="match status" value="1"/>
</dbReference>
<evidence type="ECO:0000256" key="3">
    <source>
        <dbReference type="ARBA" id="ARBA00022679"/>
    </source>
</evidence>
<dbReference type="Gene3D" id="2.120.10.70">
    <property type="entry name" value="Fucose-specific lectin"/>
    <property type="match status" value="1"/>
</dbReference>
<evidence type="ECO:0000256" key="5">
    <source>
        <dbReference type="ARBA" id="ARBA00022777"/>
    </source>
</evidence>
<keyword evidence="6" id="KW-0067">ATP-binding</keyword>
<dbReference type="InterPro" id="IPR011009">
    <property type="entry name" value="Kinase-like_dom_sf"/>
</dbReference>
<feature type="compositionally biased region" description="Polar residues" evidence="9">
    <location>
        <begin position="378"/>
        <end position="394"/>
    </location>
</feature>
<evidence type="ECO:0000256" key="1">
    <source>
        <dbReference type="ARBA" id="ARBA00012513"/>
    </source>
</evidence>
<feature type="region of interest" description="Disordered" evidence="9">
    <location>
        <begin position="346"/>
        <end position="409"/>
    </location>
</feature>
<evidence type="ECO:0000313" key="12">
    <source>
        <dbReference type="Proteomes" id="UP000704762"/>
    </source>
</evidence>
<evidence type="ECO:0000256" key="6">
    <source>
        <dbReference type="ARBA" id="ARBA00022840"/>
    </source>
</evidence>